<dbReference type="SUPFAM" id="SSF50249">
    <property type="entry name" value="Nucleic acid-binding proteins"/>
    <property type="match status" value="1"/>
</dbReference>
<reference evidence="3" key="2">
    <citation type="submission" date="2025-08" db="UniProtKB">
        <authorList>
            <consortium name="Ensembl"/>
        </authorList>
    </citation>
    <scope>IDENTIFICATION</scope>
</reference>
<feature type="region of interest" description="Disordered" evidence="1">
    <location>
        <begin position="534"/>
        <end position="554"/>
    </location>
</feature>
<sequence length="813" mass="90076">MPARRALVDCVVLSVQTAGVFYPCCKDCLSRIEVEQRDTTRCRCLKCGYSCPREQLDYRYRLSLKVTRNSCIFGLTVFGTCLNPFFGIHAKGLQRLVENSDGASNRSTLLMKAVEDCFIGRHFVFGIKVPETESLPWVGAPVANVCSSKETVHFIATQMILPNATGLGGWTVVSYYRMLLQKAASTDSSQTRGPPAATLLLIPHHFPAGSFNRSRLSASDLLSHSPPSSQCQDGTLSPTPPWEQSLGLVTSSAEPEEGCSHLSGGDEISRRTGNQEARPCAQRGSPEDHKVKEEKALSPPLSLGCFGSPSFSKYQKAVENASVLNPWISPPPRGHNIGNERGFSTRRPADTVLSSPSAWGDFPFSESLSEYWCEDNNHLDIVVETEPHLNDLQISSHGKKVSRKSNSTFQSNAQITGSQSQILLEITDKPVLNGGDRRDLPDQIYKNPVRCAFKSQAELVFTHDECNRQMEKAPLSSENEEEQLEGDIYNCSADLFGGSLLSEMTTNKLCTRAERVSAPAEACLLLSKANKQSLRSENDSLSTPNKHKRKSKKRIKRDCLFATDNQEVDFIPPTQSTPIVKVAVVRRPPASTHRDSTLAEISSRPDGHDSCAFQRNLPEFVLSNSLMSPLCDLNCVGAEQRHGRESIKENLDLKKTSSHRFTAERGLWKPGEQIKPLLTQRHPRVQRGTQKAASIGRINRKRYSSDCDVNVNDYEDGEVIIPPTPVPETRPSVTLRRRMQSGDGSSHFHYPKNVQCKKTLLETFTSSQGGPAQTDHCDSKTVEEGIQDGPRCYLEDNNNEACDWSRDLFSDSI</sequence>
<feature type="compositionally biased region" description="Basic and acidic residues" evidence="1">
    <location>
        <begin position="285"/>
        <end position="296"/>
    </location>
</feature>
<dbReference type="AlphaFoldDB" id="A0AAQ4PIA7"/>
<dbReference type="Proteomes" id="UP000007635">
    <property type="component" value="Chromosome II"/>
</dbReference>
<dbReference type="InterPro" id="IPR012340">
    <property type="entry name" value="NA-bd_OB-fold"/>
</dbReference>
<keyword evidence="4" id="KW-1185">Reference proteome</keyword>
<proteinExistence type="predicted"/>
<reference evidence="3" key="3">
    <citation type="submission" date="2025-09" db="UniProtKB">
        <authorList>
            <consortium name="Ensembl"/>
        </authorList>
    </citation>
    <scope>IDENTIFICATION</scope>
</reference>
<dbReference type="GO" id="GO:0005634">
    <property type="term" value="C:nucleus"/>
    <property type="evidence" value="ECO:0007669"/>
    <property type="project" value="TreeGrafter"/>
</dbReference>
<dbReference type="PANTHER" id="PTHR35537">
    <property type="entry name" value="DNA DAMAGE-INDUCIBLE APOPTOSIS SUPPRESSOR PROTEIN DDIAS"/>
    <property type="match status" value="1"/>
</dbReference>
<protein>
    <recommendedName>
        <fullName evidence="2">Replication factor A C-terminal domain-containing protein</fullName>
    </recommendedName>
</protein>
<feature type="compositionally biased region" description="Basic residues" evidence="1">
    <location>
        <begin position="545"/>
        <end position="554"/>
    </location>
</feature>
<reference evidence="3 4" key="1">
    <citation type="journal article" date="2021" name="G3 (Bethesda)">
        <title>Improved contiguity of the threespine stickleback genome using long-read sequencing.</title>
        <authorList>
            <person name="Nath S."/>
            <person name="Shaw D.E."/>
            <person name="White M.A."/>
        </authorList>
    </citation>
    <scope>NUCLEOTIDE SEQUENCE [LARGE SCALE GENOMIC DNA]</scope>
    <source>
        <strain evidence="3 4">Lake Benthic</strain>
    </source>
</reference>
<evidence type="ECO:0000313" key="3">
    <source>
        <dbReference type="Ensembl" id="ENSGACP00000038514.1"/>
    </source>
</evidence>
<dbReference type="Gene3D" id="2.40.50.140">
    <property type="entry name" value="Nucleic acid-binding proteins"/>
    <property type="match status" value="1"/>
</dbReference>
<dbReference type="InterPro" id="IPR013955">
    <property type="entry name" value="Rep_factor-A_C"/>
</dbReference>
<evidence type="ECO:0000313" key="4">
    <source>
        <dbReference type="Proteomes" id="UP000007635"/>
    </source>
</evidence>
<feature type="region of interest" description="Disordered" evidence="1">
    <location>
        <begin position="218"/>
        <end position="296"/>
    </location>
</feature>
<evidence type="ECO:0000259" key="2">
    <source>
        <dbReference type="Pfam" id="PF08646"/>
    </source>
</evidence>
<dbReference type="InterPro" id="IPR043522">
    <property type="entry name" value="DDIAS"/>
</dbReference>
<dbReference type="GO" id="GO:1902230">
    <property type="term" value="P:negative regulation of intrinsic apoptotic signaling pathway in response to DNA damage"/>
    <property type="evidence" value="ECO:0007669"/>
    <property type="project" value="InterPro"/>
</dbReference>
<evidence type="ECO:0000256" key="1">
    <source>
        <dbReference type="SAM" id="MobiDB-lite"/>
    </source>
</evidence>
<dbReference type="PANTHER" id="PTHR35537:SF1">
    <property type="entry name" value="DNA DAMAGE-INDUCED APOPTOSIS SUPPRESSOR PROTEIN"/>
    <property type="match status" value="1"/>
</dbReference>
<dbReference type="GO" id="GO:0005737">
    <property type="term" value="C:cytoplasm"/>
    <property type="evidence" value="ECO:0007669"/>
    <property type="project" value="TreeGrafter"/>
</dbReference>
<feature type="compositionally biased region" description="Polar residues" evidence="1">
    <location>
        <begin position="218"/>
        <end position="237"/>
    </location>
</feature>
<name>A0AAQ4PIA7_GASAC</name>
<dbReference type="Pfam" id="PF08646">
    <property type="entry name" value="Rep_fac-A_C"/>
    <property type="match status" value="1"/>
</dbReference>
<feature type="domain" description="Replication factor A C-terminal" evidence="2">
    <location>
        <begin position="8"/>
        <end position="106"/>
    </location>
</feature>
<dbReference type="Ensembl" id="ENSGACT00000076466.1">
    <property type="protein sequence ID" value="ENSGACP00000038514.1"/>
    <property type="gene ID" value="ENSGACG00000033703.1"/>
</dbReference>
<organism evidence="3 4">
    <name type="scientific">Gasterosteus aculeatus aculeatus</name>
    <name type="common">three-spined stickleback</name>
    <dbReference type="NCBI Taxonomy" id="481459"/>
    <lineage>
        <taxon>Eukaryota</taxon>
        <taxon>Metazoa</taxon>
        <taxon>Chordata</taxon>
        <taxon>Craniata</taxon>
        <taxon>Vertebrata</taxon>
        <taxon>Euteleostomi</taxon>
        <taxon>Actinopterygii</taxon>
        <taxon>Neopterygii</taxon>
        <taxon>Teleostei</taxon>
        <taxon>Neoteleostei</taxon>
        <taxon>Acanthomorphata</taxon>
        <taxon>Eupercaria</taxon>
        <taxon>Perciformes</taxon>
        <taxon>Cottioidei</taxon>
        <taxon>Gasterosteales</taxon>
        <taxon>Gasterosteidae</taxon>
        <taxon>Gasterosteus</taxon>
    </lineage>
</organism>
<accession>A0AAQ4PIA7</accession>
<feature type="compositionally biased region" description="Polar residues" evidence="1">
    <location>
        <begin position="534"/>
        <end position="544"/>
    </location>
</feature>
<dbReference type="GeneTree" id="ENSGT00940000166008"/>